<keyword evidence="2" id="KW-0813">Transport</keyword>
<name>V8G3W3_9BURK</name>
<dbReference type="Proteomes" id="UP000018766">
    <property type="component" value="Unassembled WGS sequence"/>
</dbReference>
<feature type="domain" description="Cytochrome c" evidence="11">
    <location>
        <begin position="31"/>
        <end position="129"/>
    </location>
</feature>
<evidence type="ECO:0000313" key="12">
    <source>
        <dbReference type="EMBL" id="ETD70786.1"/>
    </source>
</evidence>
<comment type="PTM">
    <text evidence="8">Binds 2 heme c groups covalently per subunit.</text>
</comment>
<evidence type="ECO:0000313" key="13">
    <source>
        <dbReference type="Proteomes" id="UP000018766"/>
    </source>
</evidence>
<keyword evidence="7 9" id="KW-0408">Iron</keyword>
<keyword evidence="5" id="KW-0574">Periplasm</keyword>
<dbReference type="InterPro" id="IPR024167">
    <property type="entry name" value="Cytochrome_c4-like"/>
</dbReference>
<feature type="binding site" description="axial binding residue" evidence="9">
    <location>
        <position position="211"/>
    </location>
    <ligand>
        <name>heme c</name>
        <dbReference type="ChEBI" id="CHEBI:61717"/>
        <label>2</label>
    </ligand>
    <ligandPart>
        <name>Fe</name>
        <dbReference type="ChEBI" id="CHEBI:18248"/>
    </ligandPart>
</feature>
<dbReference type="EMBL" id="AYSV01000087">
    <property type="protein sequence ID" value="ETD70786.1"/>
    <property type="molecule type" value="Genomic_DNA"/>
</dbReference>
<feature type="binding site" description="covalent" evidence="8">
    <location>
        <position position="52"/>
    </location>
    <ligand>
        <name>heme c</name>
        <dbReference type="ChEBI" id="CHEBI:61717"/>
        <label>1</label>
    </ligand>
</feature>
<accession>V8G3W3</accession>
<evidence type="ECO:0000256" key="1">
    <source>
        <dbReference type="ARBA" id="ARBA00004418"/>
    </source>
</evidence>
<dbReference type="AlphaFoldDB" id="V8G3W3"/>
<keyword evidence="6" id="KW-0249">Electron transport</keyword>
<protein>
    <submittedName>
        <fullName evidence="12">Cytochrome C</fullName>
    </submittedName>
</protein>
<evidence type="ECO:0000256" key="3">
    <source>
        <dbReference type="ARBA" id="ARBA00022617"/>
    </source>
</evidence>
<evidence type="ECO:0000256" key="2">
    <source>
        <dbReference type="ARBA" id="ARBA00022448"/>
    </source>
</evidence>
<evidence type="ECO:0000256" key="5">
    <source>
        <dbReference type="ARBA" id="ARBA00022764"/>
    </source>
</evidence>
<feature type="chain" id="PRO_5004768921" evidence="10">
    <location>
        <begin position="26"/>
        <end position="234"/>
    </location>
</feature>
<dbReference type="PANTHER" id="PTHR33751:SF9">
    <property type="entry name" value="CYTOCHROME C4"/>
    <property type="match status" value="1"/>
</dbReference>
<evidence type="ECO:0000256" key="8">
    <source>
        <dbReference type="PIRSR" id="PIRSR000005-1"/>
    </source>
</evidence>
<reference evidence="12 13" key="1">
    <citation type="submission" date="2013-11" db="EMBL/GenBank/DDBJ databases">
        <title>Genomic analysis of Pelistega sp. HM-7.</title>
        <authorList>
            <person name="Kumbhare S.V."/>
            <person name="Shetty S.A."/>
            <person name="Sharma O."/>
            <person name="Dhotre D.P."/>
        </authorList>
    </citation>
    <scope>NUCLEOTIDE SEQUENCE [LARGE SCALE GENOMIC DNA]</scope>
    <source>
        <strain evidence="12 13">HM-7</strain>
    </source>
</reference>
<dbReference type="Gene3D" id="1.10.760.10">
    <property type="entry name" value="Cytochrome c-like domain"/>
    <property type="match status" value="2"/>
</dbReference>
<dbReference type="PROSITE" id="PS51007">
    <property type="entry name" value="CYTC"/>
    <property type="match status" value="2"/>
</dbReference>
<dbReference type="PATRIC" id="fig|1414851.3.peg.1528"/>
<gene>
    <name evidence="12" type="ORF">V757_07400</name>
</gene>
<feature type="signal peptide" evidence="10">
    <location>
        <begin position="1"/>
        <end position="25"/>
    </location>
</feature>
<sequence>MKQVFTKVLLASGLVMGLTAGAAQAQNATTPDIKRGETLFTQGDVQRGILACVACHGQAGTSAIAMYPHLAGMPAGYIVSQLKNFQVAEGADRSARMNIDGSPTAMAPIVAKMTEQDMNDLAAYISKQKLSKPAFAQHAADIEFVHRGREIWRAGIPERHVPACASCHGAEGQGMPEQFPFLSGQHPEYILSQLHSFAEGARTHGGAENMMGTIANRMSNADMKAVADYAAGIR</sequence>
<dbReference type="InterPro" id="IPR050597">
    <property type="entry name" value="Cytochrome_c_Oxidase_Subunit"/>
</dbReference>
<dbReference type="GO" id="GO:0005506">
    <property type="term" value="F:iron ion binding"/>
    <property type="evidence" value="ECO:0007669"/>
    <property type="project" value="InterPro"/>
</dbReference>
<dbReference type="PIRSF" id="PIRSF000005">
    <property type="entry name" value="Cytochrome_c4"/>
    <property type="match status" value="1"/>
</dbReference>
<proteinExistence type="predicted"/>
<keyword evidence="4 9" id="KW-0479">Metal-binding</keyword>
<feature type="binding site" description="axial binding residue" evidence="9">
    <location>
        <position position="106"/>
    </location>
    <ligand>
        <name>heme c</name>
        <dbReference type="ChEBI" id="CHEBI:61717"/>
        <label>1</label>
    </ligand>
    <ligandPart>
        <name>Fe</name>
        <dbReference type="ChEBI" id="CHEBI:18248"/>
    </ligandPart>
</feature>
<dbReference type="Pfam" id="PF00034">
    <property type="entry name" value="Cytochrom_C"/>
    <property type="match status" value="2"/>
</dbReference>
<evidence type="ECO:0000256" key="4">
    <source>
        <dbReference type="ARBA" id="ARBA00022723"/>
    </source>
</evidence>
<dbReference type="GO" id="GO:0009055">
    <property type="term" value="F:electron transfer activity"/>
    <property type="evidence" value="ECO:0007669"/>
    <property type="project" value="InterPro"/>
</dbReference>
<feature type="binding site" description="covalent" evidence="8">
    <location>
        <position position="55"/>
    </location>
    <ligand>
        <name>heme c</name>
        <dbReference type="ChEBI" id="CHEBI:61717"/>
        <label>1</label>
    </ligand>
</feature>
<dbReference type="PANTHER" id="PTHR33751">
    <property type="entry name" value="CBB3-TYPE CYTOCHROME C OXIDASE SUBUNIT FIXP"/>
    <property type="match status" value="1"/>
</dbReference>
<feature type="binding site" description="axial binding residue" evidence="9">
    <location>
        <position position="168"/>
    </location>
    <ligand>
        <name>heme c</name>
        <dbReference type="ChEBI" id="CHEBI:61717"/>
        <label>2</label>
    </ligand>
    <ligandPart>
        <name>Fe</name>
        <dbReference type="ChEBI" id="CHEBI:18248"/>
    </ligandPart>
</feature>
<keyword evidence="10" id="KW-0732">Signal</keyword>
<feature type="binding site" description="axial binding residue" evidence="9">
    <location>
        <position position="56"/>
    </location>
    <ligand>
        <name>heme c</name>
        <dbReference type="ChEBI" id="CHEBI:61717"/>
        <label>1</label>
    </ligand>
    <ligandPart>
        <name>Fe</name>
        <dbReference type="ChEBI" id="CHEBI:18248"/>
    </ligandPart>
</feature>
<dbReference type="RefSeq" id="WP_023951274.1">
    <property type="nucleotide sequence ID" value="NZ_AYSV01000087.1"/>
</dbReference>
<feature type="binding site" description="covalent" evidence="8">
    <location>
        <position position="164"/>
    </location>
    <ligand>
        <name>heme c</name>
        <dbReference type="ChEBI" id="CHEBI:61717"/>
        <label>2</label>
    </ligand>
</feature>
<comment type="subcellular location">
    <subcellularLocation>
        <location evidence="1">Periplasm</location>
    </subcellularLocation>
</comment>
<evidence type="ECO:0000256" key="9">
    <source>
        <dbReference type="PIRSR" id="PIRSR000005-2"/>
    </source>
</evidence>
<evidence type="ECO:0000256" key="10">
    <source>
        <dbReference type="SAM" id="SignalP"/>
    </source>
</evidence>
<dbReference type="SUPFAM" id="SSF46626">
    <property type="entry name" value="Cytochrome c"/>
    <property type="match status" value="2"/>
</dbReference>
<comment type="caution">
    <text evidence="12">The sequence shown here is derived from an EMBL/GenBank/DDBJ whole genome shotgun (WGS) entry which is preliminary data.</text>
</comment>
<dbReference type="GO" id="GO:0020037">
    <property type="term" value="F:heme binding"/>
    <property type="evidence" value="ECO:0007669"/>
    <property type="project" value="InterPro"/>
</dbReference>
<dbReference type="GO" id="GO:0042597">
    <property type="term" value="C:periplasmic space"/>
    <property type="evidence" value="ECO:0007669"/>
    <property type="project" value="UniProtKB-SubCell"/>
</dbReference>
<keyword evidence="13" id="KW-1185">Reference proteome</keyword>
<dbReference type="InterPro" id="IPR009056">
    <property type="entry name" value="Cyt_c-like_dom"/>
</dbReference>
<dbReference type="OrthoDB" id="9773456at2"/>
<evidence type="ECO:0000256" key="7">
    <source>
        <dbReference type="ARBA" id="ARBA00023004"/>
    </source>
</evidence>
<keyword evidence="3 8" id="KW-0349">Heme</keyword>
<evidence type="ECO:0000256" key="6">
    <source>
        <dbReference type="ARBA" id="ARBA00022982"/>
    </source>
</evidence>
<feature type="domain" description="Cytochrome c" evidence="11">
    <location>
        <begin position="143"/>
        <end position="234"/>
    </location>
</feature>
<dbReference type="InterPro" id="IPR036909">
    <property type="entry name" value="Cyt_c-like_dom_sf"/>
</dbReference>
<evidence type="ECO:0000259" key="11">
    <source>
        <dbReference type="PROSITE" id="PS51007"/>
    </source>
</evidence>
<feature type="binding site" description="covalent" evidence="8">
    <location>
        <position position="167"/>
    </location>
    <ligand>
        <name>heme c</name>
        <dbReference type="ChEBI" id="CHEBI:61717"/>
        <label>2</label>
    </ligand>
</feature>
<organism evidence="12 13">
    <name type="scientific">Pelistega indica</name>
    <dbReference type="NCBI Taxonomy" id="1414851"/>
    <lineage>
        <taxon>Bacteria</taxon>
        <taxon>Pseudomonadati</taxon>
        <taxon>Pseudomonadota</taxon>
        <taxon>Betaproteobacteria</taxon>
        <taxon>Burkholderiales</taxon>
        <taxon>Alcaligenaceae</taxon>
        <taxon>Pelistega</taxon>
    </lineage>
</organism>